<comment type="caution">
    <text evidence="2">The sequence shown here is derived from an EMBL/GenBank/DDBJ whole genome shotgun (WGS) entry which is preliminary data.</text>
</comment>
<proteinExistence type="predicted"/>
<dbReference type="PANTHER" id="PTHR11439:SF483">
    <property type="entry name" value="PEPTIDE SYNTHASE GLIP-LIKE, PUTATIVE (AFU_ORTHOLOGUE AFUA_3G12920)-RELATED"/>
    <property type="match status" value="1"/>
</dbReference>
<feature type="domain" description="Reverse transcriptase Ty1/copia-type" evidence="1">
    <location>
        <begin position="12"/>
        <end position="137"/>
    </location>
</feature>
<dbReference type="STRING" id="1194695.A0A5A7U3I6"/>
<dbReference type="OrthoDB" id="1413581at2759"/>
<name>A0A5A7U3I6_CUCMM</name>
<dbReference type="EMBL" id="SSTE01011858">
    <property type="protein sequence ID" value="KAA0050402.1"/>
    <property type="molecule type" value="Genomic_DNA"/>
</dbReference>
<reference evidence="4 5" key="1">
    <citation type="submission" date="2019-08" db="EMBL/GenBank/DDBJ databases">
        <title>Draft genome sequences of two oriental melons (Cucumis melo L. var makuwa).</title>
        <authorList>
            <person name="Kwon S.-Y."/>
        </authorList>
    </citation>
    <scope>NUCLEOTIDE SEQUENCE [LARGE SCALE GENOMIC DNA]</scope>
    <source>
        <strain evidence="5">cv. Chang Bougi</strain>
        <strain evidence="4">cv. SW 3</strain>
        <tissue evidence="2">Leaf</tissue>
    </source>
</reference>
<accession>A0A5A7U3I6</accession>
<evidence type="ECO:0000313" key="4">
    <source>
        <dbReference type="Proteomes" id="UP000321393"/>
    </source>
</evidence>
<evidence type="ECO:0000313" key="5">
    <source>
        <dbReference type="Proteomes" id="UP000321947"/>
    </source>
</evidence>
<protein>
    <submittedName>
        <fullName evidence="2">F5J5.1</fullName>
    </submittedName>
</protein>
<gene>
    <name evidence="3" type="ORF">E5676_scaffold487G00120</name>
    <name evidence="2" type="ORF">E6C27_scaffold1166G00160</name>
</gene>
<dbReference type="EMBL" id="SSTD01018434">
    <property type="protein sequence ID" value="TYJ97991.1"/>
    <property type="molecule type" value="Genomic_DNA"/>
</dbReference>
<evidence type="ECO:0000313" key="2">
    <source>
        <dbReference type="EMBL" id="KAA0050402.1"/>
    </source>
</evidence>
<dbReference type="InterPro" id="IPR013103">
    <property type="entry name" value="RVT_2"/>
</dbReference>
<dbReference type="Proteomes" id="UP000321393">
    <property type="component" value="Unassembled WGS sequence"/>
</dbReference>
<dbReference type="Proteomes" id="UP000321947">
    <property type="component" value="Unassembled WGS sequence"/>
</dbReference>
<organism evidence="2 4">
    <name type="scientific">Cucumis melo var. makuwa</name>
    <name type="common">Oriental melon</name>
    <dbReference type="NCBI Taxonomy" id="1194695"/>
    <lineage>
        <taxon>Eukaryota</taxon>
        <taxon>Viridiplantae</taxon>
        <taxon>Streptophyta</taxon>
        <taxon>Embryophyta</taxon>
        <taxon>Tracheophyta</taxon>
        <taxon>Spermatophyta</taxon>
        <taxon>Magnoliopsida</taxon>
        <taxon>eudicotyledons</taxon>
        <taxon>Gunneridae</taxon>
        <taxon>Pentapetalae</taxon>
        <taxon>rosids</taxon>
        <taxon>fabids</taxon>
        <taxon>Cucurbitales</taxon>
        <taxon>Cucurbitaceae</taxon>
        <taxon>Benincaseae</taxon>
        <taxon>Cucumis</taxon>
    </lineage>
</organism>
<sequence length="278" mass="31857">MQEELLQFERNVVWKLVPRPTNANVIETKWIFKNKTDEHGVITRNKARLVAQWYIQGIDFGETFAPVARLQVIRLLLKFYCLCHIKLFQLDVKSAFLRGYLSEEVYVAQPKGFVDPTHPDHVFKLQKAFYGLKQVSSLSSWAFKSNNVRLGSSYSKVSTLMLLLPNLDSIKQKKCIPAILRLKLVKDDSGEKVDESLYKSIIGSLLYLTVSRLDIAFAVGIYARYQASLRVSYLHSAKHILKYVLGTMGCGIRMILHKYLWVIVMLTVQDALMIGRVP</sequence>
<dbReference type="Pfam" id="PF07727">
    <property type="entry name" value="RVT_2"/>
    <property type="match status" value="1"/>
</dbReference>
<dbReference type="PANTHER" id="PTHR11439">
    <property type="entry name" value="GAG-POL-RELATED RETROTRANSPOSON"/>
    <property type="match status" value="1"/>
</dbReference>
<dbReference type="AlphaFoldDB" id="A0A5A7U3I6"/>
<evidence type="ECO:0000259" key="1">
    <source>
        <dbReference type="Pfam" id="PF07727"/>
    </source>
</evidence>
<evidence type="ECO:0000313" key="3">
    <source>
        <dbReference type="EMBL" id="TYJ97991.1"/>
    </source>
</evidence>